<accession>F8FD18</accession>
<name>F8FD18_PAEMK</name>
<keyword evidence="2" id="KW-0472">Membrane</keyword>
<dbReference type="EMBL" id="CP002869">
    <property type="protein sequence ID" value="AEI41435.1"/>
    <property type="molecule type" value="Genomic_DNA"/>
</dbReference>
<sequence length="145" mass="15005">MWKKLSMILMACTIAFSFSAAGTADAAKYKSPKKSYAPSNGATTTTPNAGVNKADPAASKSPAAGAAATPQKRGFFSGGGLMKGLMIGGLAGLLFGGLFGGLGILGNILGLLVNVIAIVALIAIAARVFVYFRDRKKFKEEPRRY</sequence>
<dbReference type="Proteomes" id="UP000006620">
    <property type="component" value="Chromosome"/>
</dbReference>
<reference evidence="5" key="1">
    <citation type="submission" date="2011-06" db="EMBL/GenBank/DDBJ databases">
        <title>Complete genome sequence of Paenibacillus mucilaginosus KNP414.</title>
        <authorList>
            <person name="Wang J."/>
            <person name="Hu S."/>
            <person name="Hu X."/>
            <person name="Zhang B."/>
            <person name="Dong D."/>
            <person name="Zhang S."/>
            <person name="Zhao K."/>
            <person name="Wu D."/>
        </authorList>
    </citation>
    <scope>NUCLEOTIDE SEQUENCE [LARGE SCALE GENOMIC DNA]</scope>
    <source>
        <strain evidence="5">KNP414</strain>
    </source>
</reference>
<evidence type="ECO:0000313" key="5">
    <source>
        <dbReference type="Proteomes" id="UP000006620"/>
    </source>
</evidence>
<organism evidence="4 5">
    <name type="scientific">Paenibacillus mucilaginosus (strain KNP414)</name>
    <dbReference type="NCBI Taxonomy" id="1036673"/>
    <lineage>
        <taxon>Bacteria</taxon>
        <taxon>Bacillati</taxon>
        <taxon>Bacillota</taxon>
        <taxon>Bacilli</taxon>
        <taxon>Bacillales</taxon>
        <taxon>Paenibacillaceae</taxon>
        <taxon>Paenibacillus</taxon>
    </lineage>
</organism>
<keyword evidence="3" id="KW-0732">Signal</keyword>
<feature type="transmembrane region" description="Helical" evidence="2">
    <location>
        <begin position="112"/>
        <end position="132"/>
    </location>
</feature>
<evidence type="ECO:0008006" key="6">
    <source>
        <dbReference type="Google" id="ProtNLM"/>
    </source>
</evidence>
<feature type="transmembrane region" description="Helical" evidence="2">
    <location>
        <begin position="85"/>
        <end position="105"/>
    </location>
</feature>
<evidence type="ECO:0000256" key="3">
    <source>
        <dbReference type="SAM" id="SignalP"/>
    </source>
</evidence>
<gene>
    <name evidence="4" type="ordered locus">KNP414_02876</name>
</gene>
<evidence type="ECO:0000256" key="1">
    <source>
        <dbReference type="SAM" id="MobiDB-lite"/>
    </source>
</evidence>
<dbReference type="HOGENOM" id="CLU_142076_0_0_9"/>
<protein>
    <recommendedName>
        <fullName evidence="6">Import inner membrane translocase subunit Tim44</fullName>
    </recommendedName>
</protein>
<keyword evidence="2" id="KW-1133">Transmembrane helix</keyword>
<feature type="chain" id="PRO_5038848779" description="Import inner membrane translocase subunit Tim44" evidence="3">
    <location>
        <begin position="21"/>
        <end position="145"/>
    </location>
</feature>
<feature type="compositionally biased region" description="Polar residues" evidence="1">
    <location>
        <begin position="40"/>
        <end position="49"/>
    </location>
</feature>
<reference evidence="4 5" key="2">
    <citation type="journal article" date="2013" name="Genome Announc.">
        <title>Genome Sequence of Growth-Improving Paenibacillus mucilaginosus Strain KNP414.</title>
        <authorList>
            <person name="Lu J.J."/>
            <person name="Wang J.F."/>
            <person name="Hu X.F."/>
        </authorList>
    </citation>
    <scope>NUCLEOTIDE SEQUENCE [LARGE SCALE GENOMIC DNA]</scope>
    <source>
        <strain evidence="4 5">KNP414</strain>
    </source>
</reference>
<dbReference type="PATRIC" id="fig|1036673.3.peg.2628"/>
<evidence type="ECO:0000256" key="2">
    <source>
        <dbReference type="SAM" id="Phobius"/>
    </source>
</evidence>
<feature type="region of interest" description="Disordered" evidence="1">
    <location>
        <begin position="31"/>
        <end position="70"/>
    </location>
</feature>
<dbReference type="KEGG" id="pms:KNP414_02876"/>
<keyword evidence="2" id="KW-0812">Transmembrane</keyword>
<feature type="compositionally biased region" description="Low complexity" evidence="1">
    <location>
        <begin position="53"/>
        <end position="68"/>
    </location>
</feature>
<dbReference type="AlphaFoldDB" id="F8FD18"/>
<proteinExistence type="predicted"/>
<dbReference type="RefSeq" id="WP_013916596.1">
    <property type="nucleotide sequence ID" value="NC_015690.1"/>
</dbReference>
<evidence type="ECO:0000313" key="4">
    <source>
        <dbReference type="EMBL" id="AEI41435.1"/>
    </source>
</evidence>
<feature type="signal peptide" evidence="3">
    <location>
        <begin position="1"/>
        <end position="20"/>
    </location>
</feature>